<sequence length="1186" mass="132088">MTSTHEFANPEHEFHQLSKKPDITVSVPDWRAGTGSHQYKWMCTACKDNIWRDFRSACRHEDTTSHTRTVRYIQTLAPASEQPSGLVGESSQHVDVTGPLFELLQDISRPPSPIAPVPEHTPPSPEPFDMDWNSLDQEESAFAPSTAQTAVANLTSDLASWLSREPDEGSATGSSDSRAPSILSAPASDTGTSRISQRAVAPEDPGWYPWPDKEVILWALATLGVNNLPSQKVLKDIDQLLQHCCGIETLRYQGALGHVYYVNHLPSLIAQEMANPRIRPHLHHYPEDAGSHLSEAWQASRWLREIDTELATPMVRIGHQDYFVFEPAKLDDGSVMMPERWFSHTSGAGMHEAIDVPTQRLLLSMPHMIETYQLDNLPDPRSIIGIVHAGGRGVSPWTRTDPVKGNRWRALAKGHRVLSFMMWLYCDDTSGNVSKKWNKHNSFLFTAAGLPRVLMQQESNIHFLATSNLAPPLEMLDGIVSQLEDSQTNGIWAWDVDAKEMVLIIPAVLAMLGDNPMQSELACHIGLKGKFFCHNCWVKGQDVDDSNTPAGNRNSPGGRDSDSASAAGSVASHESAVSDDRASLSVAPKGKRRLETMQNLVDRSRRFLGANPPRSRDESIHMLSSMFEDAATIGGKTRYKKAKTESGLKDTFMEHFVDQIFGFAKGLRGSSREKDVLLKKMIADNIPDNYMSPVWRIKGLDPHQDTPVEILHVILLGFVKYFWRDAIARLSDEQKTLLQTRLNSVDVVGLNITRLAGQRFVQFSGSLTGGDFRSISQVAPFVLYGLLPVECYEAWLSLSALVPLVWQPVITDLDDHLRRIDKAIDHFLNCTARWTPRFESFNAVVRDHSVHSNRRAPSRDIGRGMARCNRVRHLLLGGFFMPRTRDNKPQELLEGGPGPTSSARSTPPFSDHGKDWRTAGINPITLTRLRTSVTGKNILTDYFGLAQCVSDKTRARILQKTATFSQLPGALVEPQPRLYQTCQSLTASNGDTCQLYTFVLAKHPDAQLDGQVLPVIGRLSEILQISHSIAQRTNSANFVLLEEFAIAGAASVYDIPLLRTRGWRLVLPNDIICSINVQHNCAANGCTDDGLTTVYEEREATAKKQRRIEHHHIEDLMLNTAQMRDAVHVQRFRIQADDLDREQAILHGAASEIEGRKLKEKQKQGQAAKGKGASRVSQLVSNARRQ</sequence>
<name>A0ACB8BEY8_9AGAM</name>
<organism evidence="1 2">
    <name type="scientific">Leucogyrophana mollusca</name>
    <dbReference type="NCBI Taxonomy" id="85980"/>
    <lineage>
        <taxon>Eukaryota</taxon>
        <taxon>Fungi</taxon>
        <taxon>Dikarya</taxon>
        <taxon>Basidiomycota</taxon>
        <taxon>Agaricomycotina</taxon>
        <taxon>Agaricomycetes</taxon>
        <taxon>Agaricomycetidae</taxon>
        <taxon>Boletales</taxon>
        <taxon>Boletales incertae sedis</taxon>
        <taxon>Leucogyrophana</taxon>
    </lineage>
</organism>
<protein>
    <submittedName>
        <fullName evidence="1">Uncharacterized protein</fullName>
    </submittedName>
</protein>
<reference evidence="1" key="1">
    <citation type="journal article" date="2021" name="New Phytol.">
        <title>Evolutionary innovations through gain and loss of genes in the ectomycorrhizal Boletales.</title>
        <authorList>
            <person name="Wu G."/>
            <person name="Miyauchi S."/>
            <person name="Morin E."/>
            <person name="Kuo A."/>
            <person name="Drula E."/>
            <person name="Varga T."/>
            <person name="Kohler A."/>
            <person name="Feng B."/>
            <person name="Cao Y."/>
            <person name="Lipzen A."/>
            <person name="Daum C."/>
            <person name="Hundley H."/>
            <person name="Pangilinan J."/>
            <person name="Johnson J."/>
            <person name="Barry K."/>
            <person name="LaButti K."/>
            <person name="Ng V."/>
            <person name="Ahrendt S."/>
            <person name="Min B."/>
            <person name="Choi I.G."/>
            <person name="Park H."/>
            <person name="Plett J.M."/>
            <person name="Magnuson J."/>
            <person name="Spatafora J.W."/>
            <person name="Nagy L.G."/>
            <person name="Henrissat B."/>
            <person name="Grigoriev I.V."/>
            <person name="Yang Z.L."/>
            <person name="Xu J."/>
            <person name="Martin F.M."/>
        </authorList>
    </citation>
    <scope>NUCLEOTIDE SEQUENCE</scope>
    <source>
        <strain evidence="1">KUC20120723A-06</strain>
    </source>
</reference>
<proteinExistence type="predicted"/>
<dbReference type="EMBL" id="MU266442">
    <property type="protein sequence ID" value="KAH7923808.1"/>
    <property type="molecule type" value="Genomic_DNA"/>
</dbReference>
<evidence type="ECO:0000313" key="2">
    <source>
        <dbReference type="Proteomes" id="UP000790709"/>
    </source>
</evidence>
<gene>
    <name evidence="1" type="ORF">BV22DRAFT_1105892</name>
</gene>
<evidence type="ECO:0000313" key="1">
    <source>
        <dbReference type="EMBL" id="KAH7923808.1"/>
    </source>
</evidence>
<comment type="caution">
    <text evidence="1">The sequence shown here is derived from an EMBL/GenBank/DDBJ whole genome shotgun (WGS) entry which is preliminary data.</text>
</comment>
<keyword evidence="2" id="KW-1185">Reference proteome</keyword>
<dbReference type="Proteomes" id="UP000790709">
    <property type="component" value="Unassembled WGS sequence"/>
</dbReference>
<accession>A0ACB8BEY8</accession>